<dbReference type="AlphaFoldDB" id="A0AAF0YIW5"/>
<dbReference type="Proteomes" id="UP000827549">
    <property type="component" value="Chromosome 6"/>
</dbReference>
<name>A0AAF0YIW5_9TREE</name>
<proteinExistence type="predicted"/>
<organism evidence="1 2">
    <name type="scientific">Vanrija pseudolonga</name>
    <dbReference type="NCBI Taxonomy" id="143232"/>
    <lineage>
        <taxon>Eukaryota</taxon>
        <taxon>Fungi</taxon>
        <taxon>Dikarya</taxon>
        <taxon>Basidiomycota</taxon>
        <taxon>Agaricomycotina</taxon>
        <taxon>Tremellomycetes</taxon>
        <taxon>Trichosporonales</taxon>
        <taxon>Trichosporonaceae</taxon>
        <taxon>Vanrija</taxon>
    </lineage>
</organism>
<evidence type="ECO:0008006" key="3">
    <source>
        <dbReference type="Google" id="ProtNLM"/>
    </source>
</evidence>
<keyword evidence="2" id="KW-1185">Reference proteome</keyword>
<gene>
    <name evidence="1" type="ORF">LOC62_06G007906</name>
</gene>
<dbReference type="EMBL" id="CP086719">
    <property type="protein sequence ID" value="WOO84383.1"/>
    <property type="molecule type" value="Genomic_DNA"/>
</dbReference>
<dbReference type="RefSeq" id="XP_062630409.1">
    <property type="nucleotide sequence ID" value="XM_062774425.1"/>
</dbReference>
<evidence type="ECO:0000313" key="2">
    <source>
        <dbReference type="Proteomes" id="UP000827549"/>
    </source>
</evidence>
<sequence length="155" mass="16778">MTSPPPDPLHLPNEVLAAIVDAAAADQPTLAALMRVCKVTYTLAAPRLYHDLSITDRNLPSVFTGLLDGAGGEWSSQSSREASPELLVEQYPSLESDKRKRALLAHTTALRVLGVPDPDPKRLVPCPINRGVFPAIRTVVVSTLIPYHTKRPKVA</sequence>
<dbReference type="GeneID" id="87811076"/>
<protein>
    <recommendedName>
        <fullName evidence="3">F-box domain-containing protein</fullName>
    </recommendedName>
</protein>
<evidence type="ECO:0000313" key="1">
    <source>
        <dbReference type="EMBL" id="WOO84383.1"/>
    </source>
</evidence>
<reference evidence="1" key="1">
    <citation type="submission" date="2023-10" db="EMBL/GenBank/DDBJ databases">
        <authorList>
            <person name="Noh H."/>
        </authorList>
    </citation>
    <scope>NUCLEOTIDE SEQUENCE</scope>
    <source>
        <strain evidence="1">DUCC4014</strain>
    </source>
</reference>
<accession>A0AAF0YIW5</accession>